<gene>
    <name evidence="2" type="ORF">OV287_00345</name>
</gene>
<proteinExistence type="predicted"/>
<evidence type="ECO:0008006" key="4">
    <source>
        <dbReference type="Google" id="ProtNLM"/>
    </source>
</evidence>
<feature type="region of interest" description="Disordered" evidence="1">
    <location>
        <begin position="50"/>
        <end position="110"/>
    </location>
</feature>
<feature type="compositionally biased region" description="Low complexity" evidence="1">
    <location>
        <begin position="74"/>
        <end position="84"/>
    </location>
</feature>
<name>A0ABT3ZU34_9BACT</name>
<evidence type="ECO:0000313" key="3">
    <source>
        <dbReference type="Proteomes" id="UP001207654"/>
    </source>
</evidence>
<evidence type="ECO:0000313" key="2">
    <source>
        <dbReference type="EMBL" id="MCY1072917.1"/>
    </source>
</evidence>
<protein>
    <recommendedName>
        <fullName evidence="4">Lipoprotein</fullName>
    </recommendedName>
</protein>
<reference evidence="2 3" key="1">
    <citation type="submission" date="2022-11" db="EMBL/GenBank/DDBJ databases">
        <title>Minimal conservation of predation-associated metabolite biosynthetic gene clusters underscores biosynthetic potential of Myxococcota including descriptions for ten novel species: Archangium lansinium sp. nov., Myxococcus landrumus sp. nov., Nannocystis bai.</title>
        <authorList>
            <person name="Ahearne A."/>
            <person name="Stevens C."/>
            <person name="Phillips K."/>
        </authorList>
    </citation>
    <scope>NUCLEOTIDE SEQUENCE [LARGE SCALE GENOMIC DNA]</scope>
    <source>
        <strain evidence="2 3">MIWBW</strain>
    </source>
</reference>
<sequence>MGAVLLSTGCVTLGPRHGGSTSEGARALSTLREAGATVPPLDARSSLASMEAGEHAFSSGVHEQERLRRRRSARGLGSSSALESPGEASADEVASTGLVPEEPPSCGGQAVPPGWPDFASSREELLAPFLTCTSPGEVLALQERVDMPRLLEALDDWRAVRFGALGPPREDVARLLNEKRTALLVKAPEAYGRLYSAVLAVFIVDSAYDDDLREILFLLARDKRLEETLALLPAFQVALEKRGLKPKARVDRDSEFGDVGRGVLRFGADALSSTLVSDGGRELAFFPIRSQLPPEYQEALARAQRELVEHASVGTLALSAFDDLTFGVPLGGYHFAANSLHGVRLLWQGEWEQGTREVAPALVLAFVAGGKGVRHLAKGEGATGGRLRTGLEAVEARLRTLTETARQLHGLLGPEGLRQVVRDIRASREAGRFVAAGGADAALALLEAGGNVARARPLMSRARPGASGSPVKSGERASTGKATAAADDAARPFPKQAPVTEGLGTLASLVDEGAGHTLPVVEAKLAAAELEAAGLRLPKDVRVLEQHRPSLEAPPPEAQGNPRWREYVEYYNTRFKEVESGTAAEGPLKWAPYEQLRGWFARGLAFERDMVRMLQEDAKKPRAQRSFLGDFDRPRIEIQVGVRKPGTGLRYADVLVIEEGALGGGPRRVESFSFKSRDLSGLGEKALKAQMIEDASEALQKYGEALDIRRGSLQSLLPGSGEVQVSRVRLIYEGGKPMPKNVDLLKTAVDETKAAVPGVEVVFQ</sequence>
<accession>A0ABT3ZU34</accession>
<comment type="caution">
    <text evidence="2">The sequence shown here is derived from an EMBL/GenBank/DDBJ whole genome shotgun (WGS) entry which is preliminary data.</text>
</comment>
<evidence type="ECO:0000256" key="1">
    <source>
        <dbReference type="SAM" id="MobiDB-lite"/>
    </source>
</evidence>
<feature type="region of interest" description="Disordered" evidence="1">
    <location>
        <begin position="457"/>
        <end position="492"/>
    </location>
</feature>
<organism evidence="2 3">
    <name type="scientific">Archangium lansingense</name>
    <dbReference type="NCBI Taxonomy" id="2995310"/>
    <lineage>
        <taxon>Bacteria</taxon>
        <taxon>Pseudomonadati</taxon>
        <taxon>Myxococcota</taxon>
        <taxon>Myxococcia</taxon>
        <taxon>Myxococcales</taxon>
        <taxon>Cystobacterineae</taxon>
        <taxon>Archangiaceae</taxon>
        <taxon>Archangium</taxon>
    </lineage>
</organism>
<dbReference type="Proteomes" id="UP001207654">
    <property type="component" value="Unassembled WGS sequence"/>
</dbReference>
<keyword evidence="3" id="KW-1185">Reference proteome</keyword>
<dbReference type="EMBL" id="JAPNKA010000001">
    <property type="protein sequence ID" value="MCY1072917.1"/>
    <property type="molecule type" value="Genomic_DNA"/>
</dbReference>